<sequence length="230" mass="25464">MALLTPPPSLARARPQIRVARKTPSPPPRVRALLPSPERDPRTEHDALWAYDDDGDLIFHMSPVRDTFQTSFEVENTPNPLLKYSDNLMSRKVVSPTAKSKKGKPPQFALRRRLLPLDASPLIEATPTDIPIRRNPTAGRPASFNPEENIHASDVVIMGSSPSFSDRQGHSILPLHLQTDFEQAFPPANKARSDPLATHAAGDEWEKVVGWDGPDTLPLEAPIESKLMGR</sequence>
<dbReference type="Proteomes" id="UP000076798">
    <property type="component" value="Unassembled WGS sequence"/>
</dbReference>
<reference evidence="2 3" key="1">
    <citation type="journal article" date="2016" name="Mol. Biol. Evol.">
        <title>Comparative Genomics of Early-Diverging Mushroom-Forming Fungi Provides Insights into the Origins of Lignocellulose Decay Capabilities.</title>
        <authorList>
            <person name="Nagy L.G."/>
            <person name="Riley R."/>
            <person name="Tritt A."/>
            <person name="Adam C."/>
            <person name="Daum C."/>
            <person name="Floudas D."/>
            <person name="Sun H."/>
            <person name="Yadav J.S."/>
            <person name="Pangilinan J."/>
            <person name="Larsson K.H."/>
            <person name="Matsuura K."/>
            <person name="Barry K."/>
            <person name="Labutti K."/>
            <person name="Kuo R."/>
            <person name="Ohm R.A."/>
            <person name="Bhattacharya S.S."/>
            <person name="Shirouzu T."/>
            <person name="Yoshinaga Y."/>
            <person name="Martin F.M."/>
            <person name="Grigoriev I.V."/>
            <person name="Hibbett D.S."/>
        </authorList>
    </citation>
    <scope>NUCLEOTIDE SEQUENCE [LARGE SCALE GENOMIC DNA]</scope>
    <source>
        <strain evidence="2 3">HHB10207 ss-3</strain>
    </source>
</reference>
<keyword evidence="3" id="KW-1185">Reference proteome</keyword>
<evidence type="ECO:0000256" key="1">
    <source>
        <dbReference type="SAM" id="MobiDB-lite"/>
    </source>
</evidence>
<feature type="region of interest" description="Disordered" evidence="1">
    <location>
        <begin position="208"/>
        <end position="230"/>
    </location>
</feature>
<evidence type="ECO:0000313" key="2">
    <source>
        <dbReference type="EMBL" id="KZT36632.1"/>
    </source>
</evidence>
<evidence type="ECO:0000313" key="3">
    <source>
        <dbReference type="Proteomes" id="UP000076798"/>
    </source>
</evidence>
<organism evidence="2 3">
    <name type="scientific">Sistotremastrum suecicum HHB10207 ss-3</name>
    <dbReference type="NCBI Taxonomy" id="1314776"/>
    <lineage>
        <taxon>Eukaryota</taxon>
        <taxon>Fungi</taxon>
        <taxon>Dikarya</taxon>
        <taxon>Basidiomycota</taxon>
        <taxon>Agaricomycotina</taxon>
        <taxon>Agaricomycetes</taxon>
        <taxon>Sistotremastrales</taxon>
        <taxon>Sistotremastraceae</taxon>
        <taxon>Sistotremastrum</taxon>
    </lineage>
</organism>
<accession>A0A166BQI1</accession>
<dbReference type="AlphaFoldDB" id="A0A166BQI1"/>
<proteinExistence type="predicted"/>
<dbReference type="EMBL" id="KV428102">
    <property type="protein sequence ID" value="KZT36632.1"/>
    <property type="molecule type" value="Genomic_DNA"/>
</dbReference>
<gene>
    <name evidence="2" type="ORF">SISSUDRAFT_1120812</name>
</gene>
<name>A0A166BQI1_9AGAM</name>
<protein>
    <submittedName>
        <fullName evidence="2">Uncharacterized protein</fullName>
    </submittedName>
</protein>
<feature type="region of interest" description="Disordered" evidence="1">
    <location>
        <begin position="1"/>
        <end position="44"/>
    </location>
</feature>